<dbReference type="EMBL" id="FQZU01000033">
    <property type="protein sequence ID" value="SHK78154.1"/>
    <property type="molecule type" value="Genomic_DNA"/>
</dbReference>
<dbReference type="Proteomes" id="UP000183994">
    <property type="component" value="Unassembled WGS sequence"/>
</dbReference>
<accession>A0A1M6V9X2</accession>
<reference evidence="2" key="1">
    <citation type="submission" date="2016-11" db="EMBL/GenBank/DDBJ databases">
        <authorList>
            <person name="Varghese N."/>
            <person name="Submissions S."/>
        </authorList>
    </citation>
    <scope>NUCLEOTIDE SEQUENCE [LARGE SCALE GENOMIC DNA]</scope>
    <source>
        <strain evidence="2">DSM 16219</strain>
    </source>
</reference>
<proteinExistence type="predicted"/>
<dbReference type="SUPFAM" id="SSF69118">
    <property type="entry name" value="AhpD-like"/>
    <property type="match status" value="1"/>
</dbReference>
<dbReference type="AlphaFoldDB" id="A0A1M6V9X2"/>
<gene>
    <name evidence="1" type="ORF">SAMN02745216_04079</name>
</gene>
<sequence length="175" mass="20096">MPLIDAVDIQDAQGELEKEYLHFLTSMIEVPEHYRMFSSSVGLMKARRGLEDYYVSHPKFSFKLVCFIRLMAAHALKFEPCKTFNLRLLKTKEGLLDKWANMPLKDLKEAPLPENEKAMLLFTIKTLKSPKSIKPRDLEPLRAFGYTDGDILDAAHLAAMVKTEKELFALFKMGK</sequence>
<dbReference type="OrthoDB" id="5432305at2"/>
<keyword evidence="2" id="KW-1185">Reference proteome</keyword>
<evidence type="ECO:0000313" key="1">
    <source>
        <dbReference type="EMBL" id="SHK78154.1"/>
    </source>
</evidence>
<dbReference type="RefSeq" id="WP_073478103.1">
    <property type="nucleotide sequence ID" value="NZ_FQZU01000033.1"/>
</dbReference>
<dbReference type="Gene3D" id="1.20.1290.10">
    <property type="entry name" value="AhpD-like"/>
    <property type="match status" value="1"/>
</dbReference>
<name>A0A1M6V9X2_9BACT</name>
<dbReference type="InterPro" id="IPR029032">
    <property type="entry name" value="AhpD-like"/>
</dbReference>
<dbReference type="STRING" id="1121393.SAMN02745216_04079"/>
<evidence type="ECO:0000313" key="2">
    <source>
        <dbReference type="Proteomes" id="UP000183994"/>
    </source>
</evidence>
<protein>
    <submittedName>
        <fullName evidence="1">Uncharacterized protein</fullName>
    </submittedName>
</protein>
<organism evidence="1 2">
    <name type="scientific">Desulfatibacillum alkenivorans DSM 16219</name>
    <dbReference type="NCBI Taxonomy" id="1121393"/>
    <lineage>
        <taxon>Bacteria</taxon>
        <taxon>Pseudomonadati</taxon>
        <taxon>Thermodesulfobacteriota</taxon>
        <taxon>Desulfobacteria</taxon>
        <taxon>Desulfobacterales</taxon>
        <taxon>Desulfatibacillaceae</taxon>
        <taxon>Desulfatibacillum</taxon>
    </lineage>
</organism>